<dbReference type="OrthoDB" id="3541472at2759"/>
<keyword evidence="2" id="KW-1185">Reference proteome</keyword>
<dbReference type="Proteomes" id="UP000559256">
    <property type="component" value="Unassembled WGS sequence"/>
</dbReference>
<proteinExistence type="predicted"/>
<evidence type="ECO:0000313" key="2">
    <source>
        <dbReference type="Proteomes" id="UP000559256"/>
    </source>
</evidence>
<protein>
    <submittedName>
        <fullName evidence="1">Uncharacterized protein</fullName>
    </submittedName>
</protein>
<comment type="caution">
    <text evidence="1">The sequence shown here is derived from an EMBL/GenBank/DDBJ whole genome shotgun (WGS) entry which is preliminary data.</text>
</comment>
<accession>A0A8H5FLX0</accession>
<name>A0A8H5FLX0_9AGAR</name>
<dbReference type="AlphaFoldDB" id="A0A8H5FLX0"/>
<reference evidence="1 2" key="1">
    <citation type="journal article" date="2020" name="ISME J.">
        <title>Uncovering the hidden diversity of litter-decomposition mechanisms in mushroom-forming fungi.</title>
        <authorList>
            <person name="Floudas D."/>
            <person name="Bentzer J."/>
            <person name="Ahren D."/>
            <person name="Johansson T."/>
            <person name="Persson P."/>
            <person name="Tunlid A."/>
        </authorList>
    </citation>
    <scope>NUCLEOTIDE SEQUENCE [LARGE SCALE GENOMIC DNA]</scope>
    <source>
        <strain evidence="1 2">CBS 291.85</strain>
    </source>
</reference>
<evidence type="ECO:0000313" key="1">
    <source>
        <dbReference type="EMBL" id="KAF5341591.1"/>
    </source>
</evidence>
<dbReference type="EMBL" id="JAACJM010000160">
    <property type="protein sequence ID" value="KAF5341591.1"/>
    <property type="molecule type" value="Genomic_DNA"/>
</dbReference>
<organism evidence="1 2">
    <name type="scientific">Tetrapyrgos nigripes</name>
    <dbReference type="NCBI Taxonomy" id="182062"/>
    <lineage>
        <taxon>Eukaryota</taxon>
        <taxon>Fungi</taxon>
        <taxon>Dikarya</taxon>
        <taxon>Basidiomycota</taxon>
        <taxon>Agaricomycotina</taxon>
        <taxon>Agaricomycetes</taxon>
        <taxon>Agaricomycetidae</taxon>
        <taxon>Agaricales</taxon>
        <taxon>Marasmiineae</taxon>
        <taxon>Marasmiaceae</taxon>
        <taxon>Tetrapyrgos</taxon>
    </lineage>
</organism>
<gene>
    <name evidence="1" type="ORF">D9758_014064</name>
</gene>
<sequence>MFEFGRIGLWRSNDSLCETPPRQCASENSPKSSQVLVSRIWGSGPGSGTGVADDQVWLGELSLKAISQSFLEYLESYIVLGKLEVLELYSALPSLRLSLKNMGGQGQVWGWVWYGALKRLDERVCEGDESLEVVKVCRELEEVWVCVDPRAVGQVGTRDDIVTKIMFTMIQLPSLRLRTDICGGWLCGVREGRTGCMTRGGRLG</sequence>